<proteinExistence type="predicted"/>
<keyword evidence="4" id="KW-1185">Reference proteome</keyword>
<dbReference type="RefSeq" id="WP_163605312.1">
    <property type="nucleotide sequence ID" value="NZ_JAABOO010000001.1"/>
</dbReference>
<dbReference type="InterPro" id="IPR040756">
    <property type="entry name" value="Peptidase_M61_N"/>
</dbReference>
<evidence type="ECO:0000259" key="2">
    <source>
        <dbReference type="Pfam" id="PF17899"/>
    </source>
</evidence>
<evidence type="ECO:0000313" key="4">
    <source>
        <dbReference type="Proteomes" id="UP000468581"/>
    </source>
</evidence>
<comment type="caution">
    <text evidence="3">The sequence shown here is derived from an EMBL/GenBank/DDBJ whole genome shotgun (WGS) entry which is preliminary data.</text>
</comment>
<accession>A0A6P0UGB4</accession>
<gene>
    <name evidence="3" type="ORF">GWK08_02410</name>
</gene>
<dbReference type="PROSITE" id="PS51257">
    <property type="entry name" value="PROKAR_LIPOPROTEIN"/>
    <property type="match status" value="1"/>
</dbReference>
<dbReference type="Pfam" id="PF05299">
    <property type="entry name" value="Peptidase_M61"/>
    <property type="match status" value="1"/>
</dbReference>
<dbReference type="SUPFAM" id="SSF55486">
    <property type="entry name" value="Metalloproteases ('zincins'), catalytic domain"/>
    <property type="match status" value="1"/>
</dbReference>
<dbReference type="Pfam" id="PF17899">
    <property type="entry name" value="Peptidase_M61_N"/>
    <property type="match status" value="1"/>
</dbReference>
<dbReference type="Proteomes" id="UP000468581">
    <property type="component" value="Unassembled WGS sequence"/>
</dbReference>
<protein>
    <submittedName>
        <fullName evidence="3">Peptidase M61</fullName>
    </submittedName>
</protein>
<dbReference type="SUPFAM" id="SSF50156">
    <property type="entry name" value="PDZ domain-like"/>
    <property type="match status" value="1"/>
</dbReference>
<name>A0A6P0UGB4_9FLAO</name>
<sequence>MKKVVYIFAVSILLYGCPPKLNDQAEYVPVTATIDLVNVTDDKVAVEIDPGRFSEESTTFYIPKTVPGTYSTDNYGQYIENFKALDYDGNALQVTKLDENSWQIDNARQLDKITYKVNDTYDTETEKKEPVFSPAGMNIDAGKNFVLNLHGFVGYFEKLNTHSYKLIINSPKDLKGSTTLTRSQSLVNETFDTDIYVANRYFEIIDNPILYASPDIASFKINDIEVTLSVYSPNKVYTAESIKGDMEKMMRAQKAYLGDINSTKKYNILLYLSTLEQTDAQGFGALEHHTSTTVVLPEAMPRANLVQAMVDVVSHEFFHIVTPLTVHSEEIHNFNYNNPKMSEHLWMYEGVTEYFANIFQIKQELIDDNDFYQRIMSKINGAKAYDDHMSFTEMSKNILKDPYKDNYANVYEKGALIGMCIDLIMLEQSNGERGILDLMKDLSQKYGKDKPFEDEKIIDQIVSLTYPEVGEFFEKHVIGNTPIPYDDFLNKVGLAFETKEVESGYFLNGQDPFINVNQGNGDIFFRAEVPLNSFLVKLGVKGNDIIRSINGMNYKLDNIRDMVGTSFAWNPGDEINMVLIRDGEEITLKGNITKPMVSVSSIVPVEGASAASLKLRNAWMKR</sequence>
<dbReference type="InterPro" id="IPR036034">
    <property type="entry name" value="PDZ_sf"/>
</dbReference>
<evidence type="ECO:0000259" key="1">
    <source>
        <dbReference type="Pfam" id="PF05299"/>
    </source>
</evidence>
<organism evidence="3 4">
    <name type="scientific">Leptobacterium flavescens</name>
    <dbReference type="NCBI Taxonomy" id="472055"/>
    <lineage>
        <taxon>Bacteria</taxon>
        <taxon>Pseudomonadati</taxon>
        <taxon>Bacteroidota</taxon>
        <taxon>Flavobacteriia</taxon>
        <taxon>Flavobacteriales</taxon>
        <taxon>Flavobacteriaceae</taxon>
        <taxon>Leptobacterium</taxon>
    </lineage>
</organism>
<feature type="domain" description="Peptidase M61 catalytic" evidence="1">
    <location>
        <begin position="310"/>
        <end position="417"/>
    </location>
</feature>
<reference evidence="3 4" key="1">
    <citation type="submission" date="2020-01" db="EMBL/GenBank/DDBJ databases">
        <title>Leptobacterium flavescens.</title>
        <authorList>
            <person name="Wang G."/>
        </authorList>
    </citation>
    <scope>NUCLEOTIDE SEQUENCE [LARGE SCALE GENOMIC DNA]</scope>
    <source>
        <strain evidence="3 4">KCTC 22160</strain>
    </source>
</reference>
<dbReference type="InterPro" id="IPR007963">
    <property type="entry name" value="Peptidase_M61_catalytic"/>
</dbReference>
<dbReference type="Gene3D" id="2.60.40.3650">
    <property type="match status" value="1"/>
</dbReference>
<feature type="domain" description="Peptidase M61 N-terminal" evidence="2">
    <location>
        <begin position="33"/>
        <end position="212"/>
    </location>
</feature>
<dbReference type="Gene3D" id="1.10.390.10">
    <property type="entry name" value="Neutral Protease Domain 2"/>
    <property type="match status" value="1"/>
</dbReference>
<dbReference type="AlphaFoldDB" id="A0A6P0UGB4"/>
<dbReference type="EMBL" id="JAABOO010000001">
    <property type="protein sequence ID" value="NER12284.1"/>
    <property type="molecule type" value="Genomic_DNA"/>
</dbReference>
<dbReference type="Gene3D" id="2.30.42.10">
    <property type="match status" value="1"/>
</dbReference>
<evidence type="ECO:0000313" key="3">
    <source>
        <dbReference type="EMBL" id="NER12284.1"/>
    </source>
</evidence>
<dbReference type="InterPro" id="IPR027268">
    <property type="entry name" value="Peptidase_M4/M1_CTD_sf"/>
</dbReference>